<dbReference type="GeneID" id="26735249"/>
<dbReference type="Proteomes" id="UP000067738">
    <property type="component" value="Chromosome"/>
</dbReference>
<gene>
    <name evidence="1" type="ORF">sm9_0273</name>
</gene>
<reference evidence="1 2" key="1">
    <citation type="submission" date="2015-04" db="EMBL/GenBank/DDBJ databases">
        <title>The complete genome sequence of the rumen methanogen Methanobrevibacter millerae SM9.</title>
        <authorList>
            <person name="Leahy S.C."/>
            <person name="Kelly W.J."/>
            <person name="Pacheco D.M."/>
            <person name="Li D."/>
            <person name="Altermann E."/>
            <person name="Attwood G.T."/>
        </authorList>
    </citation>
    <scope>NUCLEOTIDE SEQUENCE [LARGE SCALE GENOMIC DNA]</scope>
    <source>
        <strain evidence="1 2">SM9</strain>
    </source>
</reference>
<dbReference type="KEGG" id="mmil:sm9_0273"/>
<keyword evidence="2" id="KW-1185">Reference proteome</keyword>
<dbReference type="AlphaFoldDB" id="A0A0U3CE23"/>
<evidence type="ECO:0000313" key="2">
    <source>
        <dbReference type="Proteomes" id="UP000067738"/>
    </source>
</evidence>
<dbReference type="RefSeq" id="WP_058738427.1">
    <property type="nucleotide sequence ID" value="NZ_CP011266.1"/>
</dbReference>
<dbReference type="PATRIC" id="fig|230361.4.peg.287"/>
<dbReference type="EMBL" id="CP011266">
    <property type="protein sequence ID" value="ALT68075.1"/>
    <property type="molecule type" value="Genomic_DNA"/>
</dbReference>
<protein>
    <submittedName>
        <fullName evidence="1">Uncharacterized protein</fullName>
    </submittedName>
</protein>
<organism evidence="1 2">
    <name type="scientific">Methanobrevibacter millerae</name>
    <dbReference type="NCBI Taxonomy" id="230361"/>
    <lineage>
        <taxon>Archaea</taxon>
        <taxon>Methanobacteriati</taxon>
        <taxon>Methanobacteriota</taxon>
        <taxon>Methanomada group</taxon>
        <taxon>Methanobacteria</taxon>
        <taxon>Methanobacteriales</taxon>
        <taxon>Methanobacteriaceae</taxon>
        <taxon>Methanobrevibacter</taxon>
    </lineage>
</organism>
<proteinExistence type="predicted"/>
<accession>A0A0U3CE23</accession>
<dbReference type="OrthoDB" id="73021at2157"/>
<name>A0A0U3CE23_9EURY</name>
<evidence type="ECO:0000313" key="1">
    <source>
        <dbReference type="EMBL" id="ALT68075.1"/>
    </source>
</evidence>
<sequence length="65" mass="7548">MVEENELDSTYGISDEELTERFKASIKIDQDICKIKGLPIAGYDDENKRAYLEYPDGRRVYVSEK</sequence>